<dbReference type="NCBIfam" id="NF040785">
    <property type="entry name" value="CD3324_fam"/>
    <property type="match status" value="1"/>
</dbReference>
<accession>A0A1M7HW48</accession>
<dbReference type="STRING" id="1120996.SAMN02746066_01617"/>
<dbReference type="SUPFAM" id="SSF46689">
    <property type="entry name" value="Homeodomain-like"/>
    <property type="match status" value="1"/>
</dbReference>
<proteinExistence type="predicted"/>
<evidence type="ECO:0000313" key="2">
    <source>
        <dbReference type="Proteomes" id="UP000184038"/>
    </source>
</evidence>
<dbReference type="PANTHER" id="PTHR37812:SF1">
    <property type="entry name" value="MU-LIKE PROPHAGE FLUMU PROTEIN C"/>
    <property type="match status" value="1"/>
</dbReference>
<gene>
    <name evidence="1" type="ORF">SAMN02746066_01617</name>
</gene>
<evidence type="ECO:0008006" key="3">
    <source>
        <dbReference type="Google" id="ProtNLM"/>
    </source>
</evidence>
<dbReference type="InterPro" id="IPR049739">
    <property type="entry name" value="YraL-like"/>
</dbReference>
<dbReference type="InterPro" id="IPR009057">
    <property type="entry name" value="Homeodomain-like_sf"/>
</dbReference>
<keyword evidence="2" id="KW-1185">Reference proteome</keyword>
<dbReference type="OrthoDB" id="9800398at2"/>
<dbReference type="InterPro" id="IPR052411">
    <property type="entry name" value="c-mor_Regulatory_Protein"/>
</dbReference>
<reference evidence="1 2" key="1">
    <citation type="submission" date="2016-11" db="EMBL/GenBank/DDBJ databases">
        <authorList>
            <person name="Jaros S."/>
            <person name="Januszkiewicz K."/>
            <person name="Wedrychowicz H."/>
        </authorList>
    </citation>
    <scope>NUCLEOTIDE SEQUENCE [LARGE SCALE GENOMIC DNA]</scope>
    <source>
        <strain evidence="1 2">DSM 15930</strain>
    </source>
</reference>
<evidence type="ECO:0000313" key="1">
    <source>
        <dbReference type="EMBL" id="SHM32742.1"/>
    </source>
</evidence>
<name>A0A1M7HW48_9FIRM</name>
<organism evidence="1 2">
    <name type="scientific">Anaerosporobacter mobilis DSM 15930</name>
    <dbReference type="NCBI Taxonomy" id="1120996"/>
    <lineage>
        <taxon>Bacteria</taxon>
        <taxon>Bacillati</taxon>
        <taxon>Bacillota</taxon>
        <taxon>Clostridia</taxon>
        <taxon>Lachnospirales</taxon>
        <taxon>Lachnospiraceae</taxon>
        <taxon>Anaerosporobacter</taxon>
    </lineage>
</organism>
<sequence length="91" mass="10646">MNYKNANEILPTELVREIQKYLKGELLYIPNGESTRKKWGECSGIRKELLHRNQEIKRRYIDGHSFEQLSSDYALSVETVKKIVYTTKLAA</sequence>
<dbReference type="RefSeq" id="WP_073285714.1">
    <property type="nucleotide sequence ID" value="NZ_FRCP01000008.1"/>
</dbReference>
<dbReference type="AlphaFoldDB" id="A0A1M7HW48"/>
<dbReference type="PANTHER" id="PTHR37812">
    <property type="entry name" value="MU-LIKE PROPHAGE FLUMU PROTEIN C"/>
    <property type="match status" value="1"/>
</dbReference>
<dbReference type="Proteomes" id="UP000184038">
    <property type="component" value="Unassembled WGS sequence"/>
</dbReference>
<dbReference type="EMBL" id="FRCP01000008">
    <property type="protein sequence ID" value="SHM32742.1"/>
    <property type="molecule type" value="Genomic_DNA"/>
</dbReference>
<protein>
    <recommendedName>
        <fullName evidence="3">Mor transcription activator family protein</fullName>
    </recommendedName>
</protein>